<dbReference type="RefSeq" id="WP_090323110.1">
    <property type="nucleotide sequence ID" value="NZ_FNKJ01000003.1"/>
</dbReference>
<accession>A0A1H1G5C7</accession>
<reference evidence="2" key="1">
    <citation type="submission" date="2016-10" db="EMBL/GenBank/DDBJ databases">
        <authorList>
            <person name="Varghese N."/>
            <person name="Submissions S."/>
        </authorList>
    </citation>
    <scope>NUCLEOTIDE SEQUENCE [LARGE SCALE GENOMIC DNA]</scope>
    <source>
        <strain evidence="2">BS3775</strain>
    </source>
</reference>
<dbReference type="EMBL" id="FNKJ01000003">
    <property type="protein sequence ID" value="SDR08118.1"/>
    <property type="molecule type" value="Genomic_DNA"/>
</dbReference>
<gene>
    <name evidence="1" type="ORF">SAMN04490195_3091</name>
</gene>
<sequence>MPIIRFLPVLMSLALVFPPGYVLAEESQAELAKKLNNPVANLISVPIQYNHDSGLGPNNAGRNITNIQPVFPIELDADTNIISRTILPVVNYQSVMPGDNGASGIGDTLQSFFYSPKAPSANGWIWGAGVAVLIPTANKEELGSGKWSAGPTAILLRQQNGWTYGALVNHLDSFAGQSGRQYVDSTYLQPFLSFTTSTHTTYAINSESTYDGQINEWTVPLNFMVSQLVKIGSRPVQFQVGYRKYVTNPTDTPDHGIRAAATFLFPK</sequence>
<dbReference type="OrthoDB" id="9809066at2"/>
<proteinExistence type="predicted"/>
<protein>
    <submittedName>
        <fullName evidence="1">Uncharacterized protein</fullName>
    </submittedName>
</protein>
<organism evidence="1 2">
    <name type="scientific">Pseudomonas moorei</name>
    <dbReference type="NCBI Taxonomy" id="395599"/>
    <lineage>
        <taxon>Bacteria</taxon>
        <taxon>Pseudomonadati</taxon>
        <taxon>Pseudomonadota</taxon>
        <taxon>Gammaproteobacteria</taxon>
        <taxon>Pseudomonadales</taxon>
        <taxon>Pseudomonadaceae</taxon>
        <taxon>Pseudomonas</taxon>
    </lineage>
</organism>
<evidence type="ECO:0000313" key="1">
    <source>
        <dbReference type="EMBL" id="SDR08118.1"/>
    </source>
</evidence>
<dbReference type="AlphaFoldDB" id="A0A1H1G5C7"/>
<name>A0A1H1G5C7_9PSED</name>
<dbReference type="Proteomes" id="UP000199570">
    <property type="component" value="Unassembled WGS sequence"/>
</dbReference>
<evidence type="ECO:0000313" key="2">
    <source>
        <dbReference type="Proteomes" id="UP000199570"/>
    </source>
</evidence>
<keyword evidence="2" id="KW-1185">Reference proteome</keyword>